<feature type="compositionally biased region" description="Low complexity" evidence="6">
    <location>
        <begin position="445"/>
        <end position="460"/>
    </location>
</feature>
<organism evidence="9 10">
    <name type="scientific">Actinacidiphila reveromycinica</name>
    <dbReference type="NCBI Taxonomy" id="659352"/>
    <lineage>
        <taxon>Bacteria</taxon>
        <taxon>Bacillati</taxon>
        <taxon>Actinomycetota</taxon>
        <taxon>Actinomycetes</taxon>
        <taxon>Kitasatosporales</taxon>
        <taxon>Streptomycetaceae</taxon>
        <taxon>Actinacidiphila</taxon>
    </lineage>
</organism>
<feature type="transmembrane region" description="Helical" evidence="7">
    <location>
        <begin position="372"/>
        <end position="395"/>
    </location>
</feature>
<feature type="domain" description="Major facilitator superfamily (MFS) profile" evidence="8">
    <location>
        <begin position="1"/>
        <end position="425"/>
    </location>
</feature>
<evidence type="ECO:0000256" key="1">
    <source>
        <dbReference type="ARBA" id="ARBA00004651"/>
    </source>
</evidence>
<evidence type="ECO:0000256" key="3">
    <source>
        <dbReference type="ARBA" id="ARBA00022692"/>
    </source>
</evidence>
<evidence type="ECO:0000256" key="5">
    <source>
        <dbReference type="ARBA" id="ARBA00023136"/>
    </source>
</evidence>
<evidence type="ECO:0000256" key="6">
    <source>
        <dbReference type="SAM" id="MobiDB-lite"/>
    </source>
</evidence>
<feature type="transmembrane region" description="Helical" evidence="7">
    <location>
        <begin position="165"/>
        <end position="184"/>
    </location>
</feature>
<feature type="transmembrane region" description="Helical" evidence="7">
    <location>
        <begin position="339"/>
        <end position="360"/>
    </location>
</feature>
<feature type="transmembrane region" description="Helical" evidence="7">
    <location>
        <begin position="250"/>
        <end position="273"/>
    </location>
</feature>
<accession>A0A7U3UTL2</accession>
<dbReference type="AlphaFoldDB" id="A0A7U3UTL2"/>
<comment type="subcellular location">
    <subcellularLocation>
        <location evidence="1">Cell membrane</location>
        <topology evidence="1">Multi-pass membrane protein</topology>
    </subcellularLocation>
</comment>
<dbReference type="PANTHER" id="PTHR23513:SF6">
    <property type="entry name" value="MAJOR FACILITATOR SUPERFAMILY ASSOCIATED DOMAIN-CONTAINING PROTEIN"/>
    <property type="match status" value="1"/>
</dbReference>
<keyword evidence="10" id="KW-1185">Reference proteome</keyword>
<dbReference type="InterPro" id="IPR036259">
    <property type="entry name" value="MFS_trans_sf"/>
</dbReference>
<feature type="region of interest" description="Disordered" evidence="6">
    <location>
        <begin position="442"/>
        <end position="487"/>
    </location>
</feature>
<protein>
    <recommendedName>
        <fullName evidence="8">Major facilitator superfamily (MFS) profile domain-containing protein</fullName>
    </recommendedName>
</protein>
<keyword evidence="3 7" id="KW-0812">Transmembrane</keyword>
<gene>
    <name evidence="9" type="ORF">RVR_4727</name>
</gene>
<evidence type="ECO:0000256" key="7">
    <source>
        <dbReference type="SAM" id="Phobius"/>
    </source>
</evidence>
<name>A0A7U3UTL2_9ACTN</name>
<dbReference type="Pfam" id="PF07690">
    <property type="entry name" value="MFS_1"/>
    <property type="match status" value="1"/>
</dbReference>
<keyword evidence="2" id="KW-1003">Cell membrane</keyword>
<feature type="region of interest" description="Disordered" evidence="6">
    <location>
        <begin position="191"/>
        <end position="225"/>
    </location>
</feature>
<evidence type="ECO:0000313" key="10">
    <source>
        <dbReference type="Proteomes" id="UP000595703"/>
    </source>
</evidence>
<proteinExistence type="predicted"/>
<keyword evidence="4 7" id="KW-1133">Transmembrane helix</keyword>
<reference evidence="9 10" key="4">
    <citation type="journal article" date="2020" name="Sci. Rep.">
        <title>beta-carboline chemical signals induce reveromycin production through a LuxR family regulator in Streptomyces sp. SN-593.</title>
        <authorList>
            <person name="Panthee S."/>
            <person name="Kito N."/>
            <person name="Hayashi T."/>
            <person name="Shimizu T."/>
            <person name="Ishikawa J."/>
            <person name="Hamamoto H."/>
            <person name="Osada H."/>
            <person name="Takahashi S."/>
        </authorList>
    </citation>
    <scope>NUCLEOTIDE SEQUENCE [LARGE SCALE GENOMIC DNA]</scope>
    <source>
        <strain evidence="9 10">SN-593</strain>
    </source>
</reference>
<feature type="compositionally biased region" description="Gly residues" evidence="6">
    <location>
        <begin position="513"/>
        <end position="522"/>
    </location>
</feature>
<feature type="region of interest" description="Disordered" evidence="6">
    <location>
        <begin position="512"/>
        <end position="532"/>
    </location>
</feature>
<dbReference type="Gene3D" id="1.20.1250.20">
    <property type="entry name" value="MFS general substrate transporter like domains"/>
    <property type="match status" value="1"/>
</dbReference>
<dbReference type="InterPro" id="IPR011701">
    <property type="entry name" value="MFS"/>
</dbReference>
<reference evidence="9 10" key="3">
    <citation type="journal article" date="2011" name="Nat. Chem. Biol.">
        <title>Reveromycin A biosynthesis uses RevG and RevJ for stereospecific spiroacetal formation.</title>
        <authorList>
            <person name="Takahashi S."/>
            <person name="Toyoda A."/>
            <person name="Sekiyama Y."/>
            <person name="Takagi H."/>
            <person name="Nogawa T."/>
            <person name="Uramoto M."/>
            <person name="Suzuki R."/>
            <person name="Koshino H."/>
            <person name="Kumano T."/>
            <person name="Panthee S."/>
            <person name="Dairi T."/>
            <person name="Ishikawa J."/>
            <person name="Ikeda H."/>
            <person name="Sakaki Y."/>
            <person name="Osada H."/>
        </authorList>
    </citation>
    <scope>NUCLEOTIDE SEQUENCE [LARGE SCALE GENOMIC DNA]</scope>
    <source>
        <strain evidence="9 10">SN-593</strain>
    </source>
</reference>
<evidence type="ECO:0000256" key="4">
    <source>
        <dbReference type="ARBA" id="ARBA00022989"/>
    </source>
</evidence>
<dbReference type="PROSITE" id="PS50850">
    <property type="entry name" value="MFS"/>
    <property type="match status" value="1"/>
</dbReference>
<reference evidence="9 10" key="1">
    <citation type="journal article" date="2010" name="J. Bacteriol.">
        <title>Biochemical characterization of a novel indole prenyltransferase from Streptomyces sp. SN-593.</title>
        <authorList>
            <person name="Takahashi S."/>
            <person name="Takagi H."/>
            <person name="Toyoda A."/>
            <person name="Uramoto M."/>
            <person name="Nogawa T."/>
            <person name="Ueki M."/>
            <person name="Sakaki Y."/>
            <person name="Osada H."/>
        </authorList>
    </citation>
    <scope>NUCLEOTIDE SEQUENCE [LARGE SCALE GENOMIC DNA]</scope>
    <source>
        <strain evidence="9 10">SN-593</strain>
    </source>
</reference>
<sequence>MINRSFTLIWVSQALSDVASEMTSLALPLAVLAATRSAVDAALVATVVGIAQLLAKLPSGLIADTYNRKRLMLLCDAARAAVALLLACALATGNLTTIVAVGSAATIALFSSVFGPAESGVLRQAVPLERRREAITRNIVRSNIAIAVGPPLGGMLLAAGAPMAFVADACSYLLSLVLVARVAYTHIPRPRAGAGKEQEAGTSEGTSADSPAGASTGGGSGAAAAPAHPLRNTATELTLGFGWVFRRSGLVVLIAFAAYVNLLGRSIELLAAFGVSHDGAHPVSAGLVLTAAGIGGIAGGLCAGWILKRLRPTTIMAAASVAWLLMMPCASTGDELTSAVAVGLVVFSLPSVGSLVGLTISVEAPAHLQGRVGGAVTLLAISIAWAGPGLTGFLIAAQGPLTASVVLAAPMVAPLIVLAASPRLRAAVGRIGTVAAPDPVPGPAAGPVAEPAPVVDPAPGSGSGSGSGPAPLPGAVPIPRHPDTVEPEVTAEQDVMAHVEAVGAVLAAAAAPGEGGAGGGRPSPGADRRSVHLPDAFDPFTVLALGLGRARPLP</sequence>
<evidence type="ECO:0000259" key="8">
    <source>
        <dbReference type="PROSITE" id="PS50850"/>
    </source>
</evidence>
<dbReference type="GO" id="GO:0022857">
    <property type="term" value="F:transmembrane transporter activity"/>
    <property type="evidence" value="ECO:0007669"/>
    <property type="project" value="InterPro"/>
</dbReference>
<reference evidence="9 10" key="2">
    <citation type="journal article" date="2011" name="J. Antibiot.">
        <title>Furaquinocins I and J: novel polyketide isoprenoid hybrid compounds from Streptomyces reveromyceticus SN-593.</title>
        <authorList>
            <person name="Panthee S."/>
            <person name="Takahashi S."/>
            <person name="Takagi H."/>
            <person name="Nogawa T."/>
            <person name="Oowada E."/>
            <person name="Uramoto M."/>
            <person name="Osada H."/>
        </authorList>
    </citation>
    <scope>NUCLEOTIDE SEQUENCE [LARGE SCALE GENOMIC DNA]</scope>
    <source>
        <strain evidence="9 10">SN-593</strain>
    </source>
</reference>
<dbReference type="GO" id="GO:0005886">
    <property type="term" value="C:plasma membrane"/>
    <property type="evidence" value="ECO:0007669"/>
    <property type="project" value="UniProtKB-SubCell"/>
</dbReference>
<dbReference type="KEGG" id="arev:RVR_4727"/>
<feature type="transmembrane region" description="Helical" evidence="7">
    <location>
        <begin position="43"/>
        <end position="64"/>
    </location>
</feature>
<dbReference type="InterPro" id="IPR020846">
    <property type="entry name" value="MFS_dom"/>
</dbReference>
<keyword evidence="5 7" id="KW-0472">Membrane</keyword>
<evidence type="ECO:0000256" key="2">
    <source>
        <dbReference type="ARBA" id="ARBA00022475"/>
    </source>
</evidence>
<feature type="transmembrane region" description="Helical" evidence="7">
    <location>
        <begin position="401"/>
        <end position="420"/>
    </location>
</feature>
<feature type="compositionally biased region" description="Low complexity" evidence="6">
    <location>
        <begin position="205"/>
        <end position="214"/>
    </location>
</feature>
<dbReference type="PANTHER" id="PTHR23513">
    <property type="entry name" value="INTEGRAL MEMBRANE EFFLUX PROTEIN-RELATED"/>
    <property type="match status" value="1"/>
</dbReference>
<dbReference type="SUPFAM" id="SSF103473">
    <property type="entry name" value="MFS general substrate transporter"/>
    <property type="match status" value="1"/>
</dbReference>
<feature type="transmembrane region" description="Helical" evidence="7">
    <location>
        <begin position="285"/>
        <end position="307"/>
    </location>
</feature>
<evidence type="ECO:0000313" key="9">
    <source>
        <dbReference type="EMBL" id="BBA98519.1"/>
    </source>
</evidence>
<dbReference type="Proteomes" id="UP000595703">
    <property type="component" value="Chromosome"/>
</dbReference>
<dbReference type="EMBL" id="AP018365">
    <property type="protein sequence ID" value="BBA98519.1"/>
    <property type="molecule type" value="Genomic_DNA"/>
</dbReference>